<sequence>MLTWIPDVGVLARIQLLRVISCWYVSCDDQQRALRDFEAMTFCEQEPVVGFVRSSSNAYVDSRRWCISAYPAVASDQLLEAAAMLTWIPDVGVLARIQLLRVISCWYVSCDDQQRALRDFEAMTFCEQEPVVGFTSAVERSHALRLLVCGSAVGSEVTDQCCSDLIVAAVCGNYSSEAVVALHTHDHFLFSCCSLALLLLCFLTRMRGRAAIPHSHLPTGLLALMRRVVNYHSSWVGQ</sequence>
<protein>
    <submittedName>
        <fullName evidence="1">Uncharacterized protein</fullName>
    </submittedName>
</protein>
<evidence type="ECO:0000313" key="1">
    <source>
        <dbReference type="EMBL" id="KZV41879.1"/>
    </source>
</evidence>
<dbReference type="EMBL" id="KQ999341">
    <property type="protein sequence ID" value="KZV41879.1"/>
    <property type="molecule type" value="Genomic_DNA"/>
</dbReference>
<dbReference type="AlphaFoldDB" id="A0A2Z7C5Y2"/>
<organism evidence="1 2">
    <name type="scientific">Dorcoceras hygrometricum</name>
    <dbReference type="NCBI Taxonomy" id="472368"/>
    <lineage>
        <taxon>Eukaryota</taxon>
        <taxon>Viridiplantae</taxon>
        <taxon>Streptophyta</taxon>
        <taxon>Embryophyta</taxon>
        <taxon>Tracheophyta</taxon>
        <taxon>Spermatophyta</taxon>
        <taxon>Magnoliopsida</taxon>
        <taxon>eudicotyledons</taxon>
        <taxon>Gunneridae</taxon>
        <taxon>Pentapetalae</taxon>
        <taxon>asterids</taxon>
        <taxon>lamiids</taxon>
        <taxon>Lamiales</taxon>
        <taxon>Gesneriaceae</taxon>
        <taxon>Didymocarpoideae</taxon>
        <taxon>Trichosporeae</taxon>
        <taxon>Loxocarpinae</taxon>
        <taxon>Dorcoceras</taxon>
    </lineage>
</organism>
<evidence type="ECO:0000313" key="2">
    <source>
        <dbReference type="Proteomes" id="UP000250235"/>
    </source>
</evidence>
<name>A0A2Z7C5Y2_9LAMI</name>
<proteinExistence type="predicted"/>
<gene>
    <name evidence="1" type="ORF">F511_22795</name>
</gene>
<keyword evidence="2" id="KW-1185">Reference proteome</keyword>
<reference evidence="1 2" key="1">
    <citation type="journal article" date="2015" name="Proc. Natl. Acad. Sci. U.S.A.">
        <title>The resurrection genome of Boea hygrometrica: A blueprint for survival of dehydration.</title>
        <authorList>
            <person name="Xiao L."/>
            <person name="Yang G."/>
            <person name="Zhang L."/>
            <person name="Yang X."/>
            <person name="Zhao S."/>
            <person name="Ji Z."/>
            <person name="Zhou Q."/>
            <person name="Hu M."/>
            <person name="Wang Y."/>
            <person name="Chen M."/>
            <person name="Xu Y."/>
            <person name="Jin H."/>
            <person name="Xiao X."/>
            <person name="Hu G."/>
            <person name="Bao F."/>
            <person name="Hu Y."/>
            <person name="Wan P."/>
            <person name="Li L."/>
            <person name="Deng X."/>
            <person name="Kuang T."/>
            <person name="Xiang C."/>
            <person name="Zhu J.K."/>
            <person name="Oliver M.J."/>
            <person name="He Y."/>
        </authorList>
    </citation>
    <scope>NUCLEOTIDE SEQUENCE [LARGE SCALE GENOMIC DNA]</scope>
    <source>
        <strain evidence="2">cv. XS01</strain>
    </source>
</reference>
<accession>A0A2Z7C5Y2</accession>
<dbReference type="Proteomes" id="UP000250235">
    <property type="component" value="Unassembled WGS sequence"/>
</dbReference>